<name>A0A7D9JUE5_PARCT</name>
<feature type="compositionally biased region" description="Basic residues" evidence="1">
    <location>
        <begin position="109"/>
        <end position="118"/>
    </location>
</feature>
<evidence type="ECO:0000313" key="2">
    <source>
        <dbReference type="EMBL" id="CAB4036567.1"/>
    </source>
</evidence>
<dbReference type="PANTHER" id="PTHR33244:SF3">
    <property type="entry name" value="PEPTIDASE A2 DOMAIN-CONTAINING PROTEIN"/>
    <property type="match status" value="1"/>
</dbReference>
<keyword evidence="3" id="KW-1185">Reference proteome</keyword>
<proteinExistence type="predicted"/>
<dbReference type="OrthoDB" id="10214933at2759"/>
<comment type="caution">
    <text evidence="2">The sequence shown here is derived from an EMBL/GenBank/DDBJ whole genome shotgun (WGS) entry which is preliminary data.</text>
</comment>
<evidence type="ECO:0000313" key="3">
    <source>
        <dbReference type="Proteomes" id="UP001152795"/>
    </source>
</evidence>
<dbReference type="EMBL" id="CACRXK020022179">
    <property type="protein sequence ID" value="CAB4036567.1"/>
    <property type="molecule type" value="Genomic_DNA"/>
</dbReference>
<feature type="region of interest" description="Disordered" evidence="1">
    <location>
        <begin position="88"/>
        <end position="118"/>
    </location>
</feature>
<dbReference type="PANTHER" id="PTHR33244">
    <property type="entry name" value="INTEGRASE CATALYTIC DOMAIN-CONTAINING PROTEIN-RELATED"/>
    <property type="match status" value="1"/>
</dbReference>
<dbReference type="AlphaFoldDB" id="A0A7D9JUE5"/>
<reference evidence="2" key="1">
    <citation type="submission" date="2020-04" db="EMBL/GenBank/DDBJ databases">
        <authorList>
            <person name="Alioto T."/>
            <person name="Alioto T."/>
            <person name="Gomez Garrido J."/>
        </authorList>
    </citation>
    <scope>NUCLEOTIDE SEQUENCE</scope>
    <source>
        <strain evidence="2">A484AB</strain>
    </source>
</reference>
<organism evidence="2 3">
    <name type="scientific">Paramuricea clavata</name>
    <name type="common">Red gorgonian</name>
    <name type="synonym">Violescent sea-whip</name>
    <dbReference type="NCBI Taxonomy" id="317549"/>
    <lineage>
        <taxon>Eukaryota</taxon>
        <taxon>Metazoa</taxon>
        <taxon>Cnidaria</taxon>
        <taxon>Anthozoa</taxon>
        <taxon>Octocorallia</taxon>
        <taxon>Malacalcyonacea</taxon>
        <taxon>Plexauridae</taxon>
        <taxon>Paramuricea</taxon>
    </lineage>
</organism>
<protein>
    <submittedName>
        <fullName evidence="2">Uncharacterized protein</fullName>
    </submittedName>
</protein>
<gene>
    <name evidence="2" type="ORF">PACLA_8A024384</name>
</gene>
<accession>A0A7D9JUE5</accession>
<evidence type="ECO:0000256" key="1">
    <source>
        <dbReference type="SAM" id="MobiDB-lite"/>
    </source>
</evidence>
<sequence>MLFKAKTKERYDQHAKDLPDIQPGTVVRIRAKEDEKWNQLGKVVEKCAEPRSYRVLNDKGNIVRRNPRHLIPCKDRFQIRNDFDYDDLEVTTRPSSPEPPNEIVTRSGRVVRKPSRYS</sequence>
<dbReference type="Proteomes" id="UP001152795">
    <property type="component" value="Unassembled WGS sequence"/>
</dbReference>